<dbReference type="SUPFAM" id="SSF55874">
    <property type="entry name" value="ATPase domain of HSP90 chaperone/DNA topoisomerase II/histidine kinase"/>
    <property type="match status" value="1"/>
</dbReference>
<feature type="domain" description="Histidine kinase" evidence="6">
    <location>
        <begin position="83"/>
        <end position="306"/>
    </location>
</feature>
<name>A0A1T5KGK9_9BACT</name>
<dbReference type="PANTHER" id="PTHR43304">
    <property type="entry name" value="PHYTOCHROME-LIKE PROTEIN CPH1"/>
    <property type="match status" value="1"/>
</dbReference>
<dbReference type="PANTHER" id="PTHR43304:SF1">
    <property type="entry name" value="PAC DOMAIN-CONTAINING PROTEIN"/>
    <property type="match status" value="1"/>
</dbReference>
<dbReference type="InterPro" id="IPR036890">
    <property type="entry name" value="HATPase_C_sf"/>
</dbReference>
<dbReference type="Proteomes" id="UP000190961">
    <property type="component" value="Unassembled WGS sequence"/>
</dbReference>
<proteinExistence type="predicted"/>
<evidence type="ECO:0000256" key="5">
    <source>
        <dbReference type="ARBA" id="ARBA00022777"/>
    </source>
</evidence>
<dbReference type="SMART" id="SM00387">
    <property type="entry name" value="HATPase_c"/>
    <property type="match status" value="1"/>
</dbReference>
<gene>
    <name evidence="7" type="ORF">SAMN05660236_2175</name>
</gene>
<dbReference type="Gene3D" id="3.30.565.10">
    <property type="entry name" value="Histidine kinase-like ATPase, C-terminal domain"/>
    <property type="match status" value="1"/>
</dbReference>
<dbReference type="InterPro" id="IPR003594">
    <property type="entry name" value="HATPase_dom"/>
</dbReference>
<keyword evidence="5 7" id="KW-0418">Kinase</keyword>
<evidence type="ECO:0000256" key="2">
    <source>
        <dbReference type="ARBA" id="ARBA00012438"/>
    </source>
</evidence>
<dbReference type="InterPro" id="IPR036097">
    <property type="entry name" value="HisK_dim/P_sf"/>
</dbReference>
<dbReference type="Pfam" id="PF02518">
    <property type="entry name" value="HATPase_c"/>
    <property type="match status" value="1"/>
</dbReference>
<protein>
    <recommendedName>
        <fullName evidence="2">histidine kinase</fullName>
        <ecNumber evidence="2">2.7.13.3</ecNumber>
    </recommendedName>
</protein>
<dbReference type="InterPro" id="IPR052162">
    <property type="entry name" value="Sensor_kinase/Photoreceptor"/>
</dbReference>
<dbReference type="PRINTS" id="PR00344">
    <property type="entry name" value="BCTRLSENSOR"/>
</dbReference>
<evidence type="ECO:0000256" key="4">
    <source>
        <dbReference type="ARBA" id="ARBA00022679"/>
    </source>
</evidence>
<keyword evidence="8" id="KW-1185">Reference proteome</keyword>
<dbReference type="EC" id="2.7.13.3" evidence="2"/>
<comment type="catalytic activity">
    <reaction evidence="1">
        <text>ATP + protein L-histidine = ADP + protein N-phospho-L-histidine.</text>
        <dbReference type="EC" id="2.7.13.3"/>
    </reaction>
</comment>
<evidence type="ECO:0000256" key="3">
    <source>
        <dbReference type="ARBA" id="ARBA00022553"/>
    </source>
</evidence>
<dbReference type="STRING" id="688867.SAMN05660236_2175"/>
<dbReference type="AlphaFoldDB" id="A0A1T5KGK9"/>
<dbReference type="RefSeq" id="WP_079686652.1">
    <property type="nucleotide sequence ID" value="NZ_FUZU01000001.1"/>
</dbReference>
<accession>A0A1T5KGK9</accession>
<dbReference type="InterPro" id="IPR005467">
    <property type="entry name" value="His_kinase_dom"/>
</dbReference>
<evidence type="ECO:0000256" key="1">
    <source>
        <dbReference type="ARBA" id="ARBA00000085"/>
    </source>
</evidence>
<dbReference type="Gene3D" id="1.10.287.130">
    <property type="match status" value="1"/>
</dbReference>
<dbReference type="GO" id="GO:0000155">
    <property type="term" value="F:phosphorelay sensor kinase activity"/>
    <property type="evidence" value="ECO:0007669"/>
    <property type="project" value="InterPro"/>
</dbReference>
<evidence type="ECO:0000259" key="6">
    <source>
        <dbReference type="PROSITE" id="PS50109"/>
    </source>
</evidence>
<sequence>MEEKRLSSLFTQEIEVHRYSSNGEINTINELPRNNVVIQGELQNIKQQLINTREELRKGNIELSSIQHDVKRYQEHLEELIFISNHNLQEPLRKIVTFSNRLLMPDVNLTDAAKNYTGKINTSASRMLEQIKDLVHFFNVQKNTGTAVYIDLNDILKHVIVNCKAMIDQKKAVIRSNVLPTIYGSSMKMQHLFQNLLDNALKFSSAIPAITIISALATEDELTKYTGLRKDQQYFFIRIYDNGIGFDEKYLPKMFMLFQKVHLRDEGTGAGLSICRKIVEEHDGFIFARGIVNVGAVFTIFLPTYHLVVDPPA</sequence>
<dbReference type="EMBL" id="FUZU01000001">
    <property type="protein sequence ID" value="SKC62886.1"/>
    <property type="molecule type" value="Genomic_DNA"/>
</dbReference>
<dbReference type="InterPro" id="IPR004358">
    <property type="entry name" value="Sig_transdc_His_kin-like_C"/>
</dbReference>
<evidence type="ECO:0000313" key="8">
    <source>
        <dbReference type="Proteomes" id="UP000190961"/>
    </source>
</evidence>
<organism evidence="7 8">
    <name type="scientific">Ohtaekwangia koreensis</name>
    <dbReference type="NCBI Taxonomy" id="688867"/>
    <lineage>
        <taxon>Bacteria</taxon>
        <taxon>Pseudomonadati</taxon>
        <taxon>Bacteroidota</taxon>
        <taxon>Cytophagia</taxon>
        <taxon>Cytophagales</taxon>
        <taxon>Fulvivirgaceae</taxon>
        <taxon>Ohtaekwangia</taxon>
    </lineage>
</organism>
<dbReference type="PROSITE" id="PS50109">
    <property type="entry name" value="HIS_KIN"/>
    <property type="match status" value="1"/>
</dbReference>
<dbReference type="OrthoDB" id="9766459at2"/>
<keyword evidence="4" id="KW-0808">Transferase</keyword>
<dbReference type="SUPFAM" id="SSF47384">
    <property type="entry name" value="Homodimeric domain of signal transducing histidine kinase"/>
    <property type="match status" value="1"/>
</dbReference>
<reference evidence="7 8" key="1">
    <citation type="submission" date="2017-02" db="EMBL/GenBank/DDBJ databases">
        <authorList>
            <person name="Peterson S.W."/>
        </authorList>
    </citation>
    <scope>NUCLEOTIDE SEQUENCE [LARGE SCALE GENOMIC DNA]</scope>
    <source>
        <strain evidence="7 8">DSM 25262</strain>
    </source>
</reference>
<evidence type="ECO:0000313" key="7">
    <source>
        <dbReference type="EMBL" id="SKC62886.1"/>
    </source>
</evidence>
<keyword evidence="3" id="KW-0597">Phosphoprotein</keyword>